<protein>
    <submittedName>
        <fullName evidence="1">Type II toxin-antitoxin system RelE/ParE family toxin</fullName>
    </submittedName>
</protein>
<dbReference type="InterPro" id="IPR009241">
    <property type="entry name" value="HigB-like"/>
</dbReference>
<organism evidence="1">
    <name type="scientific">Pseudomonas peradeniyensis</name>
    <dbReference type="NCBI Taxonomy" id="2745488"/>
    <lineage>
        <taxon>Bacteria</taxon>
        <taxon>Pseudomonadati</taxon>
        <taxon>Pseudomonadota</taxon>
        <taxon>Gammaproteobacteria</taxon>
        <taxon>Pseudomonadales</taxon>
        <taxon>Pseudomonadaceae</taxon>
        <taxon>Pseudomonas</taxon>
    </lineage>
</organism>
<dbReference type="EMBL" id="JABWRJ010000015">
    <property type="protein sequence ID" value="MBC3446711.1"/>
    <property type="molecule type" value="Genomic_DNA"/>
</dbReference>
<dbReference type="InterPro" id="IPR035093">
    <property type="entry name" value="RelE/ParE_toxin_dom_sf"/>
</dbReference>
<dbReference type="RefSeq" id="WP_186733514.1">
    <property type="nucleotide sequence ID" value="NZ_JABWRJ020000003.1"/>
</dbReference>
<dbReference type="PIRSF" id="PIRSF028744">
    <property type="entry name" value="Addict_mod_HI1419"/>
    <property type="match status" value="1"/>
</dbReference>
<dbReference type="NCBIfam" id="TIGR02683">
    <property type="entry name" value="upstrm_HI1419"/>
    <property type="match status" value="1"/>
</dbReference>
<comment type="caution">
    <text evidence="1">The sequence shown here is derived from an EMBL/GenBank/DDBJ whole genome shotgun (WGS) entry which is preliminary data.</text>
</comment>
<name>A0A923G8K2_9PSED</name>
<accession>A0A923G8K2</accession>
<dbReference type="PANTHER" id="PTHR41791:SF1">
    <property type="entry name" value="SSL7039 PROTEIN"/>
    <property type="match status" value="1"/>
</dbReference>
<evidence type="ECO:0000313" key="1">
    <source>
        <dbReference type="EMBL" id="MBC3446711.1"/>
    </source>
</evidence>
<dbReference type="AlphaFoldDB" id="A0A923G8K2"/>
<dbReference type="InterPro" id="IPR014056">
    <property type="entry name" value="TypeIITA-like_toxin_pred"/>
</dbReference>
<proteinExistence type="predicted"/>
<reference evidence="1" key="1">
    <citation type="journal article" date="2020" name="Microorganisms">
        <title>Reliable Identification of Environmental Pseudomonas Isolates Using the rpoD Gene.</title>
        <authorList>
            <consortium name="The Broad Institute Genome Sequencing Platform"/>
            <person name="Girard L."/>
            <person name="Lood C."/>
            <person name="Rokni-Zadeh H."/>
            <person name="van Noort V."/>
            <person name="Lavigne R."/>
            <person name="De Mot R."/>
        </authorList>
    </citation>
    <scope>NUCLEOTIDE SEQUENCE</scope>
    <source>
        <strain evidence="1">BW13M1</strain>
    </source>
</reference>
<dbReference type="Pfam" id="PF05973">
    <property type="entry name" value="Gp49"/>
    <property type="match status" value="1"/>
</dbReference>
<gene>
    <name evidence="1" type="ORF">HU751_13065</name>
</gene>
<dbReference type="SUPFAM" id="SSF143011">
    <property type="entry name" value="RelE-like"/>
    <property type="match status" value="1"/>
</dbReference>
<reference evidence="1" key="2">
    <citation type="submission" date="2020-07" db="EMBL/GenBank/DDBJ databases">
        <authorList>
            <person name="Lood C."/>
            <person name="Girard L."/>
        </authorList>
    </citation>
    <scope>NUCLEOTIDE SEQUENCE</scope>
    <source>
        <strain evidence="1">BW13M1</strain>
    </source>
</reference>
<sequence>MSYEVEQTKSFATWLANLRDLRARIAIARRIERLSQGNPGDFKPVGGGISELRIDVSGGYRVYFTSRQGRLILLLVGGGKSSQAGDILKAKALAKELK</sequence>
<dbReference type="PANTHER" id="PTHR41791">
    <property type="entry name" value="SSL7039 PROTEIN"/>
    <property type="match status" value="1"/>
</dbReference>